<gene>
    <name evidence="2" type="ORF">ADEAN_000311900</name>
</gene>
<accession>A0A7G2C9J1</accession>
<dbReference type="EMBL" id="LR877149">
    <property type="protein sequence ID" value="CAD2215664.1"/>
    <property type="molecule type" value="Genomic_DNA"/>
</dbReference>
<proteinExistence type="predicted"/>
<dbReference type="AlphaFoldDB" id="A0A7G2C9J1"/>
<evidence type="ECO:0008006" key="4">
    <source>
        <dbReference type="Google" id="ProtNLM"/>
    </source>
</evidence>
<organism evidence="2 3">
    <name type="scientific">Angomonas deanei</name>
    <dbReference type="NCBI Taxonomy" id="59799"/>
    <lineage>
        <taxon>Eukaryota</taxon>
        <taxon>Discoba</taxon>
        <taxon>Euglenozoa</taxon>
        <taxon>Kinetoplastea</taxon>
        <taxon>Metakinetoplastina</taxon>
        <taxon>Trypanosomatida</taxon>
        <taxon>Trypanosomatidae</taxon>
        <taxon>Strigomonadinae</taxon>
        <taxon>Angomonas</taxon>
    </lineage>
</organism>
<dbReference type="VEuPathDB" id="TriTrypDB:ADEAN_000311900"/>
<sequence>MLRRCITRLVSQKTSSRELTDLTRELMRLEGVKGRTLMAKVGPAVQTTRGFCIISMANLLCVTTYLIMINWVYEGYVDLWYGVYGLDDDDDDD</sequence>
<protein>
    <recommendedName>
        <fullName evidence="4">Transmembrane protein</fullName>
    </recommendedName>
</protein>
<keyword evidence="1" id="KW-0472">Membrane</keyword>
<name>A0A7G2C9J1_9TRYP</name>
<evidence type="ECO:0000256" key="1">
    <source>
        <dbReference type="SAM" id="Phobius"/>
    </source>
</evidence>
<evidence type="ECO:0000313" key="3">
    <source>
        <dbReference type="Proteomes" id="UP000515908"/>
    </source>
</evidence>
<keyword evidence="1" id="KW-1133">Transmembrane helix</keyword>
<feature type="transmembrane region" description="Helical" evidence="1">
    <location>
        <begin position="50"/>
        <end position="73"/>
    </location>
</feature>
<evidence type="ECO:0000313" key="2">
    <source>
        <dbReference type="EMBL" id="CAD2215664.1"/>
    </source>
</evidence>
<dbReference type="Proteomes" id="UP000515908">
    <property type="component" value="Chromosome 05"/>
</dbReference>
<keyword evidence="3" id="KW-1185">Reference proteome</keyword>
<keyword evidence="1" id="KW-0812">Transmembrane</keyword>
<reference evidence="2 3" key="1">
    <citation type="submission" date="2020-08" db="EMBL/GenBank/DDBJ databases">
        <authorList>
            <person name="Newling K."/>
            <person name="Davey J."/>
            <person name="Forrester S."/>
        </authorList>
    </citation>
    <scope>NUCLEOTIDE SEQUENCE [LARGE SCALE GENOMIC DNA]</scope>
    <source>
        <strain evidence="3">Crithidia deanei Carvalho (ATCC PRA-265)</strain>
    </source>
</reference>